<evidence type="ECO:0000256" key="2">
    <source>
        <dbReference type="SAM" id="SignalP"/>
    </source>
</evidence>
<feature type="chain" id="PRO_5030677975" evidence="2">
    <location>
        <begin position="23"/>
        <end position="230"/>
    </location>
</feature>
<dbReference type="Pfam" id="PF03922">
    <property type="entry name" value="OmpW"/>
    <property type="match status" value="1"/>
</dbReference>
<dbReference type="PANTHER" id="PTHR36920">
    <property type="match status" value="1"/>
</dbReference>
<dbReference type="Proteomes" id="UP000446768">
    <property type="component" value="Unassembled WGS sequence"/>
</dbReference>
<evidence type="ECO:0000256" key="1">
    <source>
        <dbReference type="ARBA" id="ARBA00004442"/>
    </source>
</evidence>
<dbReference type="GO" id="GO:0055085">
    <property type="term" value="P:transmembrane transport"/>
    <property type="evidence" value="ECO:0007669"/>
    <property type="project" value="TreeGrafter"/>
</dbReference>
<gene>
    <name evidence="3" type="ORF">GJ700_18620</name>
</gene>
<dbReference type="RefSeq" id="WP_154376582.1">
    <property type="nucleotide sequence ID" value="NZ_WKJJ01000011.1"/>
</dbReference>
<comment type="subcellular location">
    <subcellularLocation>
        <location evidence="1">Cell outer membrane</location>
    </subcellularLocation>
</comment>
<name>A0A7X2IPI6_9BURK</name>
<dbReference type="AlphaFoldDB" id="A0A7X2IPI6"/>
<evidence type="ECO:0000313" key="3">
    <source>
        <dbReference type="EMBL" id="MRV73731.1"/>
    </source>
</evidence>
<dbReference type="EMBL" id="WKJJ01000011">
    <property type="protein sequence ID" value="MRV73731.1"/>
    <property type="molecule type" value="Genomic_DNA"/>
</dbReference>
<dbReference type="GO" id="GO:0009279">
    <property type="term" value="C:cell outer membrane"/>
    <property type="evidence" value="ECO:0007669"/>
    <property type="project" value="UniProtKB-SubCell"/>
</dbReference>
<sequence length="230" mass="24687">MQGKKFAAAATAALATCAVAHADELENNTVRTGYAKVRFHLQSGDLSGPPGTTPPGLRIDARDLDIFAISYERRLSDHWALQLQAGIPPTLTAVGAGAAAPVGTVAKARIWFPTAMVRYTIPGFSVVHPYVATGVTYTFFTGQEISPAYNAALQGTGSDIKLHSSWGAYARVGVEYPLDRQWRLNLEYSSFRLKTSAAVDTRTPGFGTITRHVDLKDAPGILGATIGYRF</sequence>
<dbReference type="Gene3D" id="2.40.160.20">
    <property type="match status" value="1"/>
</dbReference>
<organism evidence="3 4">
    <name type="scientific">Pseudoduganella rivuli</name>
    <dbReference type="NCBI Taxonomy" id="2666085"/>
    <lineage>
        <taxon>Bacteria</taxon>
        <taxon>Pseudomonadati</taxon>
        <taxon>Pseudomonadota</taxon>
        <taxon>Betaproteobacteria</taxon>
        <taxon>Burkholderiales</taxon>
        <taxon>Oxalobacteraceae</taxon>
        <taxon>Telluria group</taxon>
        <taxon>Pseudoduganella</taxon>
    </lineage>
</organism>
<proteinExistence type="predicted"/>
<comment type="caution">
    <text evidence="3">The sequence shown here is derived from an EMBL/GenBank/DDBJ whole genome shotgun (WGS) entry which is preliminary data.</text>
</comment>
<dbReference type="SUPFAM" id="SSF56925">
    <property type="entry name" value="OMPA-like"/>
    <property type="match status" value="1"/>
</dbReference>
<dbReference type="InterPro" id="IPR011250">
    <property type="entry name" value="OMP/PagP_B-barrel"/>
</dbReference>
<dbReference type="PANTHER" id="PTHR36920:SF1">
    <property type="entry name" value="OUTER MEMBRANE PROTEIN W"/>
    <property type="match status" value="1"/>
</dbReference>
<reference evidence="3 4" key="1">
    <citation type="submission" date="2019-11" db="EMBL/GenBank/DDBJ databases">
        <title>Novel species isolated from a subtropical stream in China.</title>
        <authorList>
            <person name="Lu H."/>
        </authorList>
    </citation>
    <scope>NUCLEOTIDE SEQUENCE [LARGE SCALE GENOMIC DNA]</scope>
    <source>
        <strain evidence="3 4">FT92W</strain>
    </source>
</reference>
<keyword evidence="4" id="KW-1185">Reference proteome</keyword>
<protein>
    <submittedName>
        <fullName evidence="3">Outer membrane beta-barrel protein</fullName>
    </submittedName>
</protein>
<dbReference type="InterPro" id="IPR005618">
    <property type="entry name" value="OMPW"/>
</dbReference>
<accession>A0A7X2IPI6</accession>
<evidence type="ECO:0000313" key="4">
    <source>
        <dbReference type="Proteomes" id="UP000446768"/>
    </source>
</evidence>
<keyword evidence="2" id="KW-0732">Signal</keyword>
<feature type="signal peptide" evidence="2">
    <location>
        <begin position="1"/>
        <end position="22"/>
    </location>
</feature>